<dbReference type="Pfam" id="PF00646">
    <property type="entry name" value="F-box"/>
    <property type="match status" value="1"/>
</dbReference>
<gene>
    <name evidence="3" type="ORF">SEVIR_6G018300v2</name>
</gene>
<dbReference type="EMBL" id="CM016557">
    <property type="protein sequence ID" value="TKW08266.1"/>
    <property type="molecule type" value="Genomic_DNA"/>
</dbReference>
<organism evidence="3 4">
    <name type="scientific">Setaria viridis</name>
    <name type="common">Green bristlegrass</name>
    <name type="synonym">Setaria italica subsp. viridis</name>
    <dbReference type="NCBI Taxonomy" id="4556"/>
    <lineage>
        <taxon>Eukaryota</taxon>
        <taxon>Viridiplantae</taxon>
        <taxon>Streptophyta</taxon>
        <taxon>Embryophyta</taxon>
        <taxon>Tracheophyta</taxon>
        <taxon>Spermatophyta</taxon>
        <taxon>Magnoliopsida</taxon>
        <taxon>Liliopsida</taxon>
        <taxon>Poales</taxon>
        <taxon>Poaceae</taxon>
        <taxon>PACMAD clade</taxon>
        <taxon>Panicoideae</taxon>
        <taxon>Panicodae</taxon>
        <taxon>Paniceae</taxon>
        <taxon>Cenchrinae</taxon>
        <taxon>Setaria</taxon>
    </lineage>
</organism>
<evidence type="ECO:0000313" key="4">
    <source>
        <dbReference type="Proteomes" id="UP000298652"/>
    </source>
</evidence>
<dbReference type="InterPro" id="IPR055302">
    <property type="entry name" value="F-box_dom-containing"/>
</dbReference>
<sequence length="504" mass="54776">MASCAPFPNLDRTSAADLRDTEHLLSYICSCVPDPPVSTTARLAARRGAAASKDGVDRISGLSDALLRDIVSRLPFKDAARTSVLATRWRRVWLAAPLAVADAHLLDHWPPAPADAPAVTAAVSGALAAHPGPFRCAHLVSTRMDAYQPQLKRWLRILAAKGVQELVLVNRPGPREVPLPDTLFRIANLTCLYIGFWKFPHASHLQGASFPNLRELGICSVVVKDGDIDSLVARSPLLEILNIQGSMKGLRLVGQSLRCVQICASMVESITLVSTPCLERLILWEVRASPNPASGLRTRIKIGTAPKLCVLGYLDPTQHLLEIGGTSIMPGIAPSASTILTSVKCLSLKVCFGANDAMKVPAFLKCFPNVEALHIMSAKCDEPADKLNLKFWQEVGPIRSVVLRVKVMTICEFRGGQHELAFLQFIYQNARVLNFSAIVSANVRVTGISANQIFSIVQNMDSSRWARNFNLAILGSKGPEGGRPWKFQRGANFSNDDPFAPVKS</sequence>
<dbReference type="InterPro" id="IPR055411">
    <property type="entry name" value="LRR_FXL15/At3g58940/PEG3-like"/>
</dbReference>
<dbReference type="PANTHER" id="PTHR32141:SF50">
    <property type="entry name" value="OS01G0706266 PROTEIN"/>
    <property type="match status" value="1"/>
</dbReference>
<dbReference type="Pfam" id="PF24758">
    <property type="entry name" value="LRR_At5g56370"/>
    <property type="match status" value="1"/>
</dbReference>
<dbReference type="SUPFAM" id="SSF81383">
    <property type="entry name" value="F-box domain"/>
    <property type="match status" value="1"/>
</dbReference>
<feature type="domain" description="F-box" evidence="1">
    <location>
        <begin position="59"/>
        <end position="93"/>
    </location>
</feature>
<dbReference type="InterPro" id="IPR001810">
    <property type="entry name" value="F-box_dom"/>
</dbReference>
<evidence type="ECO:0000313" key="3">
    <source>
        <dbReference type="EMBL" id="TKW08266.1"/>
    </source>
</evidence>
<dbReference type="InterPro" id="IPR053781">
    <property type="entry name" value="F-box_AtFBL13-like"/>
</dbReference>
<evidence type="ECO:0000259" key="1">
    <source>
        <dbReference type="Pfam" id="PF00646"/>
    </source>
</evidence>
<dbReference type="Proteomes" id="UP000298652">
    <property type="component" value="Chromosome 6"/>
</dbReference>
<keyword evidence="4" id="KW-1185">Reference proteome</keyword>
<dbReference type="Gramene" id="TKW08266">
    <property type="protein sequence ID" value="TKW08266"/>
    <property type="gene ID" value="SEVIR_6G018300v2"/>
</dbReference>
<dbReference type="OMA" id="FRGEQHE"/>
<feature type="domain" description="F-box/LRR-repeat protein 15/At3g58940/PEG3-like LRR" evidence="2">
    <location>
        <begin position="151"/>
        <end position="375"/>
    </location>
</feature>
<reference evidence="3" key="1">
    <citation type="submission" date="2019-03" db="EMBL/GenBank/DDBJ databases">
        <title>WGS assembly of Setaria viridis.</title>
        <authorList>
            <person name="Huang P."/>
            <person name="Jenkins J."/>
            <person name="Grimwood J."/>
            <person name="Barry K."/>
            <person name="Healey A."/>
            <person name="Mamidi S."/>
            <person name="Sreedasyam A."/>
            <person name="Shu S."/>
            <person name="Feldman M."/>
            <person name="Wu J."/>
            <person name="Yu Y."/>
            <person name="Chen C."/>
            <person name="Johnson J."/>
            <person name="Rokhsar D."/>
            <person name="Baxter I."/>
            <person name="Schmutz J."/>
            <person name="Brutnell T."/>
            <person name="Kellogg E."/>
        </authorList>
    </citation>
    <scope>NUCLEOTIDE SEQUENCE [LARGE SCALE GENOMIC DNA]</scope>
</reference>
<dbReference type="AlphaFoldDB" id="A0A4V6D4Y1"/>
<dbReference type="CDD" id="cd22160">
    <property type="entry name" value="F-box_AtFBL13-like"/>
    <property type="match status" value="1"/>
</dbReference>
<evidence type="ECO:0000259" key="2">
    <source>
        <dbReference type="Pfam" id="PF24758"/>
    </source>
</evidence>
<dbReference type="SUPFAM" id="SSF52047">
    <property type="entry name" value="RNI-like"/>
    <property type="match status" value="1"/>
</dbReference>
<dbReference type="Gene3D" id="3.80.10.10">
    <property type="entry name" value="Ribonuclease Inhibitor"/>
    <property type="match status" value="1"/>
</dbReference>
<dbReference type="InterPro" id="IPR032675">
    <property type="entry name" value="LRR_dom_sf"/>
</dbReference>
<protein>
    <submittedName>
        <fullName evidence="3">Uncharacterized protein</fullName>
    </submittedName>
</protein>
<accession>A0A4V6D4Y1</accession>
<proteinExistence type="predicted"/>
<dbReference type="PANTHER" id="PTHR32141">
    <property type="match status" value="1"/>
</dbReference>
<name>A0A4V6D4Y1_SETVI</name>
<dbReference type="InterPro" id="IPR036047">
    <property type="entry name" value="F-box-like_dom_sf"/>
</dbReference>